<protein>
    <submittedName>
        <fullName evidence="1">Uncharacterized protein</fullName>
    </submittedName>
</protein>
<evidence type="ECO:0000313" key="1">
    <source>
        <dbReference type="EMBL" id="BCU70215.1"/>
    </source>
</evidence>
<accession>A0A8D5ZJC0</accession>
<name>A0A8D5ZJC0_9CREN</name>
<dbReference type="KEGG" id="csty:KN1_15120"/>
<dbReference type="AlphaFoldDB" id="A0A8D5ZJC0"/>
<evidence type="ECO:0000313" key="2">
    <source>
        <dbReference type="Proteomes" id="UP000825123"/>
    </source>
</evidence>
<gene>
    <name evidence="1" type="ORF">KN1_15120</name>
</gene>
<keyword evidence="2" id="KW-1185">Reference proteome</keyword>
<dbReference type="GeneID" id="66163229"/>
<dbReference type="RefSeq" id="WP_221286688.1">
    <property type="nucleotide sequence ID" value="NZ_AP024597.1"/>
</dbReference>
<dbReference type="Proteomes" id="UP000825123">
    <property type="component" value="Chromosome"/>
</dbReference>
<reference evidence="1 2" key="1">
    <citation type="submission" date="2021-04" db="EMBL/GenBank/DDBJ databases">
        <title>Complete genome sequence of Stygiolobus sp. KN-1.</title>
        <authorList>
            <person name="Nakamura K."/>
            <person name="Sakai H."/>
            <person name="Kurosawa N."/>
        </authorList>
    </citation>
    <scope>NUCLEOTIDE SEQUENCE [LARGE SCALE GENOMIC DNA]</scope>
    <source>
        <strain evidence="1 2">KN-1</strain>
    </source>
</reference>
<organism evidence="1 2">
    <name type="scientific">Stygiolobus caldivivus</name>
    <dbReference type="NCBI Taxonomy" id="2824673"/>
    <lineage>
        <taxon>Archaea</taxon>
        <taxon>Thermoproteota</taxon>
        <taxon>Thermoprotei</taxon>
        <taxon>Sulfolobales</taxon>
        <taxon>Sulfolobaceae</taxon>
        <taxon>Stygiolobus</taxon>
    </lineage>
</organism>
<dbReference type="EMBL" id="AP024597">
    <property type="protein sequence ID" value="BCU70215.1"/>
    <property type="molecule type" value="Genomic_DNA"/>
</dbReference>
<sequence>MLSSVIQNIILLSLQKVSVSFCGVFSLNTWYRLTEGKTGNFIIIGRYEGDRAEVRWYDDEIKDKLSLKLSDGRIRAYYKSEEKVFNFVDIGYLYTWVSSTVYTSGNYEGLCQTGKRRGKIDVKTIRGKDVLPLLDREKLEFIFTEPFGRDTKLVKVVTSSDKKHVFFQFYRHGIFWYSELDKLMIKYHHLSSELIELKREIMSILNK</sequence>
<proteinExistence type="predicted"/>